<evidence type="ECO:0000256" key="1">
    <source>
        <dbReference type="ARBA" id="ARBA00009199"/>
    </source>
</evidence>
<dbReference type="Proteomes" id="UP000735302">
    <property type="component" value="Unassembled WGS sequence"/>
</dbReference>
<feature type="domain" description="Amidase" evidence="2">
    <location>
        <begin position="2"/>
        <end position="466"/>
    </location>
</feature>
<dbReference type="InterPro" id="IPR052739">
    <property type="entry name" value="FAAH2"/>
</dbReference>
<dbReference type="SUPFAM" id="SSF75304">
    <property type="entry name" value="Amidase signature (AS) enzymes"/>
    <property type="match status" value="1"/>
</dbReference>
<sequence>MSAYIMRAKEINPLVNAIVGEQYHLALRKAQELDRTLDNLSATEIEEKFSAKHKPLLGVPLSVKEAFAWIGMTNCSGVPSRKHIRSTYDAPVLKNLQDAGAIPFIHTNVSEACMWFESSNYVFGCTNNAYDTTRIVGGSSGGEGCVISAGAAVIGIGSDIGGSIRMPCFFNGIFGHKPSVGVVENKGQFPIASEKALPLLQTGPMCRYASDLIPELRAMAGEEGAAKLQLDTKVDLSRLRVISVPDDDGGLMVSKVDPQLKEAQRKVCEFLASKGACVEERKFHKFRMALDMWTGLMNLSDETKFAKIIAGENPKPVNCILELGKSAIGMSKHTFPALLLGVVDDFGPNLTKARDIKAVEILKKLKKELIEEMKKGKEENGRQNVDGENEAEGHVGENYQGTVLLYPSHPKIAPYHSHPIFTPFNFAYTGLFNALGLPVTQCPLGLSKEGLPLGLQVVSAPYEDHLSLAVAQALEEKFGGWVNPGSV</sequence>
<dbReference type="InterPro" id="IPR023631">
    <property type="entry name" value="Amidase_dom"/>
</dbReference>
<dbReference type="InterPro" id="IPR020556">
    <property type="entry name" value="Amidase_CS"/>
</dbReference>
<proteinExistence type="inferred from homology"/>
<dbReference type="EMBL" id="BLXT01001776">
    <property type="protein sequence ID" value="GFN87654.1"/>
    <property type="molecule type" value="Genomic_DNA"/>
</dbReference>
<dbReference type="Gene3D" id="3.90.1300.10">
    <property type="entry name" value="Amidase signature (AS) domain"/>
    <property type="match status" value="1"/>
</dbReference>
<comment type="caution">
    <text evidence="3">The sequence shown here is derived from an EMBL/GenBank/DDBJ whole genome shotgun (WGS) entry which is preliminary data.</text>
</comment>
<evidence type="ECO:0000313" key="4">
    <source>
        <dbReference type="Proteomes" id="UP000735302"/>
    </source>
</evidence>
<gene>
    <name evidence="3" type="ORF">PoB_001416000</name>
</gene>
<dbReference type="GO" id="GO:0016787">
    <property type="term" value="F:hydrolase activity"/>
    <property type="evidence" value="ECO:0007669"/>
    <property type="project" value="UniProtKB-KW"/>
</dbReference>
<dbReference type="PANTHER" id="PTHR43372:SF4">
    <property type="entry name" value="FATTY-ACID AMIDE HYDROLASE 2"/>
    <property type="match status" value="1"/>
</dbReference>
<dbReference type="AlphaFoldDB" id="A0AAV3YYZ5"/>
<comment type="similarity">
    <text evidence="1">Belongs to the amidase family.</text>
</comment>
<reference evidence="3 4" key="1">
    <citation type="journal article" date="2021" name="Elife">
        <title>Chloroplast acquisition without the gene transfer in kleptoplastic sea slugs, Plakobranchus ocellatus.</title>
        <authorList>
            <person name="Maeda T."/>
            <person name="Takahashi S."/>
            <person name="Yoshida T."/>
            <person name="Shimamura S."/>
            <person name="Takaki Y."/>
            <person name="Nagai Y."/>
            <person name="Toyoda A."/>
            <person name="Suzuki Y."/>
            <person name="Arimoto A."/>
            <person name="Ishii H."/>
            <person name="Satoh N."/>
            <person name="Nishiyama T."/>
            <person name="Hasebe M."/>
            <person name="Maruyama T."/>
            <person name="Minagawa J."/>
            <person name="Obokata J."/>
            <person name="Shigenobu S."/>
        </authorList>
    </citation>
    <scope>NUCLEOTIDE SEQUENCE [LARGE SCALE GENOMIC DNA]</scope>
</reference>
<dbReference type="Pfam" id="PF01425">
    <property type="entry name" value="Amidase"/>
    <property type="match status" value="1"/>
</dbReference>
<organism evidence="3 4">
    <name type="scientific">Plakobranchus ocellatus</name>
    <dbReference type="NCBI Taxonomy" id="259542"/>
    <lineage>
        <taxon>Eukaryota</taxon>
        <taxon>Metazoa</taxon>
        <taxon>Spiralia</taxon>
        <taxon>Lophotrochozoa</taxon>
        <taxon>Mollusca</taxon>
        <taxon>Gastropoda</taxon>
        <taxon>Heterobranchia</taxon>
        <taxon>Euthyneura</taxon>
        <taxon>Panpulmonata</taxon>
        <taxon>Sacoglossa</taxon>
        <taxon>Placobranchoidea</taxon>
        <taxon>Plakobranchidae</taxon>
        <taxon>Plakobranchus</taxon>
    </lineage>
</organism>
<dbReference type="PANTHER" id="PTHR43372">
    <property type="entry name" value="FATTY-ACID AMIDE HYDROLASE"/>
    <property type="match status" value="1"/>
</dbReference>
<protein>
    <submittedName>
        <fullName evidence="3">Fatty-acid amide hydrolase 2-a</fullName>
    </submittedName>
</protein>
<dbReference type="GO" id="GO:0012505">
    <property type="term" value="C:endomembrane system"/>
    <property type="evidence" value="ECO:0007669"/>
    <property type="project" value="TreeGrafter"/>
</dbReference>
<name>A0AAV3YYZ5_9GAST</name>
<evidence type="ECO:0000313" key="3">
    <source>
        <dbReference type="EMBL" id="GFN87654.1"/>
    </source>
</evidence>
<dbReference type="PROSITE" id="PS00571">
    <property type="entry name" value="AMIDASES"/>
    <property type="match status" value="1"/>
</dbReference>
<evidence type="ECO:0000259" key="2">
    <source>
        <dbReference type="Pfam" id="PF01425"/>
    </source>
</evidence>
<keyword evidence="4" id="KW-1185">Reference proteome</keyword>
<accession>A0AAV3YYZ5</accession>
<keyword evidence="3" id="KW-0378">Hydrolase</keyword>
<dbReference type="InterPro" id="IPR036928">
    <property type="entry name" value="AS_sf"/>
</dbReference>